<accession>A0A086MQH6</accession>
<reference evidence="2 3" key="1">
    <citation type="submission" date="2014-05" db="EMBL/GenBank/DDBJ databases">
        <title>Complete genome sequence of the Streptomyces mutabilis TRM45540.</title>
        <authorList>
            <person name="Luo X."/>
            <person name="Zhang L."/>
        </authorList>
    </citation>
    <scope>NUCLEOTIDE SEQUENCE [LARGE SCALE GENOMIC DNA]</scope>
    <source>
        <strain evidence="2 3">TRM45540</strain>
    </source>
</reference>
<sequence length="79" mass="8474">MPTGYCFCGCGGEAEIGRWFVLGHDITAAAALRAVQGETLPQRLVRVGYGRTARSSRKPSNRRAGCAAPAARTPERRPD</sequence>
<keyword evidence="3" id="KW-1185">Reference proteome</keyword>
<dbReference type="STRING" id="1915400.FM21_36370"/>
<dbReference type="EMBL" id="JNFQ01000011">
    <property type="protein sequence ID" value="KFG71144.1"/>
    <property type="molecule type" value="Genomic_DNA"/>
</dbReference>
<name>A0A086MQH6_9ACTN</name>
<evidence type="ECO:0000313" key="2">
    <source>
        <dbReference type="EMBL" id="KFG71144.1"/>
    </source>
</evidence>
<dbReference type="HOGENOM" id="CLU_2604588_0_0_11"/>
<protein>
    <submittedName>
        <fullName evidence="2">Uncharacterized protein</fullName>
    </submittedName>
</protein>
<dbReference type="AlphaFoldDB" id="A0A086MQH6"/>
<gene>
    <name evidence="2" type="ORF">FM21_36370</name>
</gene>
<proteinExistence type="predicted"/>
<evidence type="ECO:0000313" key="3">
    <source>
        <dbReference type="Proteomes" id="UP000029095"/>
    </source>
</evidence>
<feature type="region of interest" description="Disordered" evidence="1">
    <location>
        <begin position="50"/>
        <end position="79"/>
    </location>
</feature>
<comment type="caution">
    <text evidence="2">The sequence shown here is derived from an EMBL/GenBank/DDBJ whole genome shotgun (WGS) entry which is preliminary data.</text>
</comment>
<evidence type="ECO:0000256" key="1">
    <source>
        <dbReference type="SAM" id="MobiDB-lite"/>
    </source>
</evidence>
<organism evidence="2 3">
    <name type="scientific">Streptomyces mutabilis</name>
    <dbReference type="NCBI Taxonomy" id="67332"/>
    <lineage>
        <taxon>Bacteria</taxon>
        <taxon>Bacillati</taxon>
        <taxon>Actinomycetota</taxon>
        <taxon>Actinomycetes</taxon>
        <taxon>Kitasatosporales</taxon>
        <taxon>Streptomycetaceae</taxon>
        <taxon>Streptomyces</taxon>
    </lineage>
</organism>
<dbReference type="Proteomes" id="UP000029095">
    <property type="component" value="Unassembled WGS sequence"/>
</dbReference>